<feature type="chain" id="PRO_5027073050" evidence="1">
    <location>
        <begin position="25"/>
        <end position="65"/>
    </location>
</feature>
<name>A0A6N2M3Y2_SALVM</name>
<feature type="signal peptide" evidence="1">
    <location>
        <begin position="1"/>
        <end position="24"/>
    </location>
</feature>
<organism evidence="2">
    <name type="scientific">Salix viminalis</name>
    <name type="common">Common osier</name>
    <name type="synonym">Basket willow</name>
    <dbReference type="NCBI Taxonomy" id="40686"/>
    <lineage>
        <taxon>Eukaryota</taxon>
        <taxon>Viridiplantae</taxon>
        <taxon>Streptophyta</taxon>
        <taxon>Embryophyta</taxon>
        <taxon>Tracheophyta</taxon>
        <taxon>Spermatophyta</taxon>
        <taxon>Magnoliopsida</taxon>
        <taxon>eudicotyledons</taxon>
        <taxon>Gunneridae</taxon>
        <taxon>Pentapetalae</taxon>
        <taxon>rosids</taxon>
        <taxon>fabids</taxon>
        <taxon>Malpighiales</taxon>
        <taxon>Salicaceae</taxon>
        <taxon>Saliceae</taxon>
        <taxon>Salix</taxon>
    </lineage>
</organism>
<accession>A0A6N2M3Y2</accession>
<dbReference type="AlphaFoldDB" id="A0A6N2M3Y2"/>
<gene>
    <name evidence="2" type="ORF">SVIM_LOCUS272350</name>
</gene>
<protein>
    <submittedName>
        <fullName evidence="2">Uncharacterized protein</fullName>
    </submittedName>
</protein>
<sequence>MARKLYSSWFYLLCFFFLAGLATSLPPLFPQHITSPLIQQQMNISSHCHPQLPHSLIPLKGKWKH</sequence>
<dbReference type="EMBL" id="CAADRP010001597">
    <property type="protein sequence ID" value="VFU44362.1"/>
    <property type="molecule type" value="Genomic_DNA"/>
</dbReference>
<evidence type="ECO:0000256" key="1">
    <source>
        <dbReference type="SAM" id="SignalP"/>
    </source>
</evidence>
<evidence type="ECO:0000313" key="2">
    <source>
        <dbReference type="EMBL" id="VFU44362.1"/>
    </source>
</evidence>
<reference evidence="2" key="1">
    <citation type="submission" date="2019-03" db="EMBL/GenBank/DDBJ databases">
        <authorList>
            <person name="Mank J."/>
            <person name="Almeida P."/>
        </authorList>
    </citation>
    <scope>NUCLEOTIDE SEQUENCE</scope>
    <source>
        <strain evidence="2">78183</strain>
    </source>
</reference>
<keyword evidence="1" id="KW-0732">Signal</keyword>
<proteinExistence type="predicted"/>